<evidence type="ECO:0000313" key="1">
    <source>
        <dbReference type="EMBL" id="RSU12256.1"/>
    </source>
</evidence>
<dbReference type="AlphaFoldDB" id="A0A430AW36"/>
<comment type="caution">
    <text evidence="1">The sequence shown here is derived from an EMBL/GenBank/DDBJ whole genome shotgun (WGS) entry which is preliminary data.</text>
</comment>
<reference evidence="1 2" key="1">
    <citation type="submission" date="2017-05" db="EMBL/GenBank/DDBJ databases">
        <title>Vagococcus spp. assemblies.</title>
        <authorList>
            <person name="Gulvik C.A."/>
        </authorList>
    </citation>
    <scope>NUCLEOTIDE SEQUENCE [LARGE SCALE GENOMIC DNA]</scope>
    <source>
        <strain evidence="1 2">CCUG 51432</strain>
    </source>
</reference>
<organism evidence="1 2">
    <name type="scientific">Vagococcus elongatus</name>
    <dbReference type="NCBI Taxonomy" id="180344"/>
    <lineage>
        <taxon>Bacteria</taxon>
        <taxon>Bacillati</taxon>
        <taxon>Bacillota</taxon>
        <taxon>Bacilli</taxon>
        <taxon>Lactobacillales</taxon>
        <taxon>Enterococcaceae</taxon>
        <taxon>Vagococcus</taxon>
    </lineage>
</organism>
<name>A0A430AW36_9ENTE</name>
<proteinExistence type="predicted"/>
<dbReference type="EMBL" id="NGKA01000008">
    <property type="protein sequence ID" value="RSU12256.1"/>
    <property type="molecule type" value="Genomic_DNA"/>
</dbReference>
<sequence length="207" mass="23273">MGKYVLRMDLAIDLEDLMSDKNRAGAEIILGGKNLTDDEIADRFGDFVTLIVGRGLASREDVEIMQYEIFKNTLDDNSEDLSEELREDDLEAVLIDESQDDFANEETEAILDDDVLEKPFIVEVCSKAFQIVSEAGLIETILFNSELATGEEIGFALRKIVGIEIEDRCIKRDDSLDENLCTIGYDLLGKKEVGILKYTETNREGEM</sequence>
<keyword evidence="2" id="KW-1185">Reference proteome</keyword>
<gene>
    <name evidence="1" type="ORF">CBF29_06560</name>
</gene>
<dbReference type="Proteomes" id="UP000287605">
    <property type="component" value="Unassembled WGS sequence"/>
</dbReference>
<evidence type="ECO:0000313" key="2">
    <source>
        <dbReference type="Proteomes" id="UP000287605"/>
    </source>
</evidence>
<protein>
    <submittedName>
        <fullName evidence="1">Uncharacterized protein</fullName>
    </submittedName>
</protein>
<accession>A0A430AW36</accession>
<dbReference type="RefSeq" id="WP_126808693.1">
    <property type="nucleotide sequence ID" value="NZ_NGKA01000008.1"/>
</dbReference>